<dbReference type="Proteomes" id="UP000033103">
    <property type="component" value="Chromosome"/>
</dbReference>
<dbReference type="InterPro" id="IPR003790">
    <property type="entry name" value="GHL10"/>
</dbReference>
<dbReference type="AlphaFoldDB" id="A0A0E3UVB6"/>
<dbReference type="InterPro" id="IPR052177">
    <property type="entry name" value="Divisome_Glycosyl_Hydrolase"/>
</dbReference>
<dbReference type="EMBL" id="CP011280">
    <property type="protein sequence ID" value="AKC96128.1"/>
    <property type="molecule type" value="Genomic_DNA"/>
</dbReference>
<protein>
    <recommendedName>
        <fullName evidence="2">Glycosyl hydrolase-like 10 domain-containing protein</fullName>
    </recommendedName>
</protein>
<feature type="domain" description="Glycosyl hydrolase-like 10" evidence="2">
    <location>
        <begin position="52"/>
        <end position="359"/>
    </location>
</feature>
<evidence type="ECO:0000313" key="4">
    <source>
        <dbReference type="Proteomes" id="UP000033103"/>
    </source>
</evidence>
<evidence type="ECO:0000256" key="1">
    <source>
        <dbReference type="ARBA" id="ARBA00022729"/>
    </source>
</evidence>
<evidence type="ECO:0000259" key="2">
    <source>
        <dbReference type="Pfam" id="PF02638"/>
    </source>
</evidence>
<dbReference type="PANTHER" id="PTHR43405">
    <property type="entry name" value="GLYCOSYL HYDROLASE DIGH"/>
    <property type="match status" value="1"/>
</dbReference>
<dbReference type="SUPFAM" id="SSF51445">
    <property type="entry name" value="(Trans)glycosidases"/>
    <property type="match status" value="1"/>
</dbReference>
<organism evidence="3 4">
    <name type="scientific">Sneathia vaginalis</name>
    <dbReference type="NCBI Taxonomy" id="187101"/>
    <lineage>
        <taxon>Bacteria</taxon>
        <taxon>Fusobacteriati</taxon>
        <taxon>Fusobacteriota</taxon>
        <taxon>Fusobacteriia</taxon>
        <taxon>Fusobacteriales</taxon>
        <taxon>Leptotrichiaceae</taxon>
        <taxon>Sneathia</taxon>
    </lineage>
</organism>
<keyword evidence="1" id="KW-0732">Signal</keyword>
<reference evidence="3 4" key="1">
    <citation type="journal article" date="2012" name="BMC Genomics">
        <title>Genomic sequence analysis and characterization of Sneathia amnii sp. nov.</title>
        <authorList>
            <consortium name="Vaginal Microbiome Consortium (additional members)"/>
            <person name="Harwich M.D.Jr."/>
            <person name="Serrano M.G."/>
            <person name="Fettweis J.M."/>
            <person name="Alves J.M."/>
            <person name="Reimers M.A."/>
            <person name="Buck G.A."/>
            <person name="Jefferson K.K."/>
        </authorList>
    </citation>
    <scope>NUCLEOTIDE SEQUENCE [LARGE SCALE GENOMIC DNA]</scope>
    <source>
        <strain evidence="3 4">SN35</strain>
    </source>
</reference>
<evidence type="ECO:0000313" key="3">
    <source>
        <dbReference type="EMBL" id="AKC96128.1"/>
    </source>
</evidence>
<dbReference type="HOGENOM" id="CLU_019247_0_1_0"/>
<accession>A0A0E3UVB6</accession>
<dbReference type="Gene3D" id="3.20.20.80">
    <property type="entry name" value="Glycosidases"/>
    <property type="match status" value="1"/>
</dbReference>
<dbReference type="Pfam" id="PF02638">
    <property type="entry name" value="GHL10"/>
    <property type="match status" value="1"/>
</dbReference>
<proteinExistence type="predicted"/>
<name>A0A0E3UVB6_9FUSO</name>
<dbReference type="KEGG" id="sns:VC03_02440"/>
<dbReference type="PANTHER" id="PTHR43405:SF1">
    <property type="entry name" value="GLYCOSYL HYDROLASE DIGH"/>
    <property type="match status" value="1"/>
</dbReference>
<dbReference type="STRING" id="187101.VC03_02440"/>
<dbReference type="InterPro" id="IPR017853">
    <property type="entry name" value="GH"/>
</dbReference>
<keyword evidence="4" id="KW-1185">Reference proteome</keyword>
<dbReference type="PATRIC" id="fig|1069640.6.peg.468"/>
<gene>
    <name evidence="3" type="ORF">VC03_02440</name>
</gene>
<sequence length="403" mass="46922">MSCSTTKPDLVEIVGKRKTENISNLENNRILNDKELESKVFDRKYRNVNKNLRGVWVSTAFNLDFPHTTPYNMQKQKEEIDEIVANTKKWGLNAIFLQVKPFDSVIYPSKEHPFDKSITGYKGADPGYDVLQYFITKAHENGIELHAWLNPYRATPTTDLSKVSSKNVANLHKDWVFSYGGKYYLNPAKREVVERLYKNIEEIVKNYDVDGLHLDDYFYPYPYNGEKLPEFDRKEFEAQNKYATIGDFRRANVDELIKNLSVSVHKIKPRLSFGISPFGIYRNISSDERGSFTSGLQTYDTLYADVVKWMENGWIDYVAPQIYWKIGNKAADYATLVNWWSNISRKTDTPLYIGEGVYKEDTWPKGEIKRHGEFRKKTPNVDGYILFRYGVLKKNPSIVEDIR</sequence>